<dbReference type="Proteomes" id="UP000095591">
    <property type="component" value="Unassembled WGS sequence"/>
</dbReference>
<evidence type="ECO:0008006" key="3">
    <source>
        <dbReference type="Google" id="ProtNLM"/>
    </source>
</evidence>
<dbReference type="PANTHER" id="PTHR38479">
    <property type="entry name" value="LMO0824 PROTEIN"/>
    <property type="match status" value="1"/>
</dbReference>
<dbReference type="EMBL" id="CYXP01000001">
    <property type="protein sequence ID" value="CUM79862.1"/>
    <property type="molecule type" value="Genomic_DNA"/>
</dbReference>
<evidence type="ECO:0000313" key="1">
    <source>
        <dbReference type="EMBL" id="CUM79862.1"/>
    </source>
</evidence>
<accession>A0A173RPI3</accession>
<organism evidence="1 2">
    <name type="scientific">Parabacteroides distasonis</name>
    <dbReference type="NCBI Taxonomy" id="823"/>
    <lineage>
        <taxon>Bacteria</taxon>
        <taxon>Pseudomonadati</taxon>
        <taxon>Bacteroidota</taxon>
        <taxon>Bacteroidia</taxon>
        <taxon>Bacteroidales</taxon>
        <taxon>Tannerellaceae</taxon>
        <taxon>Parabacteroides</taxon>
    </lineage>
</organism>
<dbReference type="Pfam" id="PF06224">
    <property type="entry name" value="AlkZ-like"/>
    <property type="match status" value="1"/>
</dbReference>
<reference evidence="1 2" key="1">
    <citation type="submission" date="2015-09" db="EMBL/GenBank/DDBJ databases">
        <authorList>
            <consortium name="Pathogen Informatics"/>
        </authorList>
    </citation>
    <scope>NUCLEOTIDE SEQUENCE [LARGE SCALE GENOMIC DNA]</scope>
    <source>
        <strain evidence="1 2">2789STDY5608872</strain>
    </source>
</reference>
<dbReference type="AlphaFoldDB" id="A0A173RPI3"/>
<name>A0A173RPI3_PARDI</name>
<protein>
    <recommendedName>
        <fullName evidence="3">Winged helix DNA-binding domain-containing protein</fullName>
    </recommendedName>
</protein>
<gene>
    <name evidence="1" type="ORF">ERS852429_00626</name>
</gene>
<evidence type="ECO:0000313" key="2">
    <source>
        <dbReference type="Proteomes" id="UP000095591"/>
    </source>
</evidence>
<dbReference type="PANTHER" id="PTHR38479:SF2">
    <property type="entry name" value="WINGED HELIX DNA-BINDING DOMAIN-CONTAINING PROTEIN"/>
    <property type="match status" value="1"/>
</dbReference>
<sequence>MGCLTLYFVHLRLYSYIMITHIRVASQQLEQPRFESPKELVSWMGAIQAQEYEMAKWAIGIRLRSSSLETVNEALYKGDILRTHVMRPTWHFVAAEDIRWMLMLSSERIKAAVMSYAKGHFGKIEKTLFTRCLDQIGKILEGYKSLTKQEVTAELQKSGILPTIDHVNLFLTWGEVEGIVCSGIDKGKKTTYALLDERVPPTRELCREEALARLASRYFQSHSPAQLQDFVWWSGLTATECRLAINLIKTELMTETFDSREYFIHQSWKGKNESEPVLRLLPAFDEYLISYKNRTDVLPLEHHPKAFNRFGTFYPVILYNGKIIGNWSRSIKKNTIQIEMDFFEKKPRIPVKLIQQAEAQIDAFYRGLSHRPALQCREK</sequence>
<dbReference type="InterPro" id="IPR009351">
    <property type="entry name" value="AlkZ-like"/>
</dbReference>
<proteinExistence type="predicted"/>